<reference evidence="3" key="3">
    <citation type="submission" date="2025-09" db="UniProtKB">
        <authorList>
            <consortium name="Ensembl"/>
        </authorList>
    </citation>
    <scope>IDENTIFICATION</scope>
</reference>
<dbReference type="GeneTree" id="ENSGT01010000222653"/>
<evidence type="ECO:0000313" key="3">
    <source>
        <dbReference type="Ensembl" id="ENSEASP00005045376.1"/>
    </source>
</evidence>
<dbReference type="InterPro" id="IPR051660">
    <property type="entry name" value="BPI_fold-BPI/LBP"/>
</dbReference>
<organism evidence="3 4">
    <name type="scientific">Equus asinus</name>
    <name type="common">Donkey</name>
    <name type="synonym">Equus africanus asinus</name>
    <dbReference type="NCBI Taxonomy" id="9793"/>
    <lineage>
        <taxon>Eukaryota</taxon>
        <taxon>Metazoa</taxon>
        <taxon>Chordata</taxon>
        <taxon>Craniata</taxon>
        <taxon>Vertebrata</taxon>
        <taxon>Euteleostomi</taxon>
        <taxon>Mammalia</taxon>
        <taxon>Eutheria</taxon>
        <taxon>Laurasiatheria</taxon>
        <taxon>Perissodactyla</taxon>
        <taxon>Equidae</taxon>
        <taxon>Equus</taxon>
    </lineage>
</organism>
<accession>A0A9L0IWL3</accession>
<dbReference type="Ensembl" id="ENSEAST00005052987.1">
    <property type="protein sequence ID" value="ENSEASP00005045376.1"/>
    <property type="gene ID" value="ENSEASG00005037736.1"/>
</dbReference>
<protein>
    <submittedName>
        <fullName evidence="3">Uncharacterized protein</fullName>
    </submittedName>
</protein>
<dbReference type="AlphaFoldDB" id="A0A9L0IWL3"/>
<name>A0A9L0IWL3_EQUAS</name>
<reference evidence="3 4" key="1">
    <citation type="journal article" date="2020" name="Nat. Commun.">
        <title>Donkey genomes provide new insights into domestication and selection for coat color.</title>
        <authorList>
            <person name="Wang"/>
            <person name="C."/>
            <person name="Li"/>
            <person name="H."/>
            <person name="Guo"/>
            <person name="Y."/>
            <person name="Huang"/>
            <person name="J."/>
            <person name="Sun"/>
            <person name="Y."/>
            <person name="Min"/>
            <person name="J."/>
            <person name="Wang"/>
            <person name="J."/>
            <person name="Fang"/>
            <person name="X."/>
            <person name="Zhao"/>
            <person name="Z."/>
            <person name="Wang"/>
            <person name="S."/>
            <person name="Zhang"/>
            <person name="Y."/>
            <person name="Liu"/>
            <person name="Q."/>
            <person name="Jiang"/>
            <person name="Q."/>
            <person name="Wang"/>
            <person name="X."/>
            <person name="Guo"/>
            <person name="Y."/>
            <person name="Yang"/>
            <person name="C."/>
            <person name="Wang"/>
            <person name="Y."/>
            <person name="Tian"/>
            <person name="F."/>
            <person name="Zhuang"/>
            <person name="G."/>
            <person name="Fan"/>
            <person name="Y."/>
            <person name="Gao"/>
            <person name="Q."/>
            <person name="Li"/>
            <person name="Y."/>
            <person name="Ju"/>
            <person name="Z."/>
            <person name="Li"/>
            <person name="J."/>
            <person name="Li"/>
            <person name="R."/>
            <person name="Hou"/>
            <person name="M."/>
            <person name="Yang"/>
            <person name="G."/>
            <person name="Liu"/>
            <person name="G."/>
            <person name="Liu"/>
            <person name="W."/>
            <person name="Guo"/>
            <person name="J."/>
            <person name="Pan"/>
            <person name="S."/>
            <person name="Fan"/>
            <person name="G."/>
            <person name="Zhang"/>
            <person name="W."/>
            <person name="Zhang"/>
            <person name="R."/>
            <person name="Yu"/>
            <person name="J."/>
            <person name="Zhang"/>
            <person name="X."/>
            <person name="Yin"/>
            <person name="Q."/>
            <person name="Ji"/>
            <person name="C."/>
            <person name="Jin"/>
            <person name="Y."/>
            <person name="Yue"/>
            <person name="G."/>
            <person name="Liu"/>
            <person name="M."/>
            <person name="Xu"/>
            <person name="J."/>
            <person name="Liu"/>
            <person name="S."/>
            <person name="Jordana"/>
            <person name="J."/>
            <person name="Noce"/>
            <person name="A."/>
            <person name="Amills"/>
            <person name="M."/>
            <person name="Wu"/>
            <person name="D.D."/>
            <person name="Li"/>
            <person name="S."/>
            <person name="Zhou"/>
            <person name="X. and Zhong"/>
            <person name="J."/>
        </authorList>
    </citation>
    <scope>NUCLEOTIDE SEQUENCE [LARGE SCALE GENOMIC DNA]</scope>
</reference>
<proteinExistence type="inferred from homology"/>
<feature type="region of interest" description="Disordered" evidence="2">
    <location>
        <begin position="1"/>
        <end position="67"/>
    </location>
</feature>
<dbReference type="Proteomes" id="UP000694387">
    <property type="component" value="Chromosome 15"/>
</dbReference>
<evidence type="ECO:0000256" key="2">
    <source>
        <dbReference type="SAM" id="MobiDB-lite"/>
    </source>
</evidence>
<dbReference type="Gene3D" id="3.15.10.10">
    <property type="entry name" value="Bactericidal permeability-increasing protein, domain 1"/>
    <property type="match status" value="1"/>
</dbReference>
<comment type="similarity">
    <text evidence="1">Belongs to the BPI/LBP/Plunc superfamily. BPI/LBP family.</text>
</comment>
<reference evidence="3" key="2">
    <citation type="submission" date="2025-08" db="UniProtKB">
        <authorList>
            <consortium name="Ensembl"/>
        </authorList>
    </citation>
    <scope>IDENTIFICATION</scope>
</reference>
<keyword evidence="4" id="KW-1185">Reference proteome</keyword>
<sequence length="401" mass="42197">MNGQLGAGPSDGHVQSGARSSGERAQLGEKISNHYIHSGAAPSIDSGQFGAKSPNGHGQAGAGSSGGYDQLEAGVSFGYGHSGARSRNDYGKSEASSSSGHGQSGHGILGPSGPTGEAQSGNLGHMGNSRDVGASQHRSPVNDSALPPPVQQGGGVEMGSGSPLGQTNALNKDLLAQEGLLGAIILNNQNLIKEREMLLKILLGSRTSPAGKDHLLEAAGSLALEGLLWKGSLRGLCGHGSLVGINDVLKNTIPFGKLSSWFKIIDFDIVQVSRKLHPLSNLQLDFQTRLTINFPGLLSFLSGSTLDVTIEASLALPQTRSGQVSLTLLNCQPVFARIHNLLSAVREVMLKRILQNSLLNMLCPVIQFWFYIINQQLSILKSKLCYWPEHCSLAKTTAVST</sequence>
<evidence type="ECO:0000313" key="4">
    <source>
        <dbReference type="Proteomes" id="UP000694387"/>
    </source>
</evidence>
<feature type="region of interest" description="Disordered" evidence="2">
    <location>
        <begin position="79"/>
        <end position="164"/>
    </location>
</feature>
<evidence type="ECO:0000256" key="1">
    <source>
        <dbReference type="ARBA" id="ARBA00007292"/>
    </source>
</evidence>
<dbReference type="PANTHER" id="PTHR46019">
    <property type="entry name" value="BPI FOLD-CONTAINING FAMILY B MEMBER 4-RELATED"/>
    <property type="match status" value="1"/>
</dbReference>
<dbReference type="PANTHER" id="PTHR46019:SF9">
    <property type="entry name" value="BPI FOLD CONTAINING FAMILY A, MEMBER 6"/>
    <property type="match status" value="1"/>
</dbReference>